<dbReference type="RefSeq" id="WP_132939224.1">
    <property type="nucleotide sequence ID" value="NZ_CP119676.1"/>
</dbReference>
<name>A0A4R3J9A3_9PROT</name>
<feature type="repeat" description="TPR" evidence="8">
    <location>
        <begin position="46"/>
        <end position="79"/>
    </location>
</feature>
<dbReference type="Proteomes" id="UP000295304">
    <property type="component" value="Unassembled WGS sequence"/>
</dbReference>
<dbReference type="InterPro" id="IPR011990">
    <property type="entry name" value="TPR-like_helical_dom_sf"/>
</dbReference>
<evidence type="ECO:0000259" key="9">
    <source>
        <dbReference type="Pfam" id="PF13844"/>
    </source>
</evidence>
<accession>A0A4R3J9A3</accession>
<evidence type="ECO:0000256" key="8">
    <source>
        <dbReference type="PROSITE-ProRule" id="PRU00339"/>
    </source>
</evidence>
<protein>
    <recommendedName>
        <fullName evidence="3">protein O-GlcNAc transferase</fullName>
        <ecNumber evidence="3">2.4.1.255</ecNumber>
    </recommendedName>
</protein>
<dbReference type="InterPro" id="IPR051939">
    <property type="entry name" value="Glycosyltr_41/O-GlcNAc_trsf"/>
</dbReference>
<feature type="domain" description="O-GlcNAc transferase C-terminal" evidence="9">
    <location>
        <begin position="532"/>
        <end position="643"/>
    </location>
</feature>
<keyword evidence="5 10" id="KW-0808">Transferase</keyword>
<sequence length="654" mass="71909">MTVATDTGEDAYLDHVEKAFLAFTSSDNDEAIRSCEQALKINPEGAEALFVLGLVSFLLDDLGRAIKFFERGHAREPDWREFADILSAMYSRVGDLSNSLYYSKLATTLVSNPTLKRYVPQGFDDFEENMKNVALSWYYVEAAVHFYERDYKKTIAYCERELGLNADNVDCLILLGRALINVNDIPRAAEVLAKAAHLAPDNPECWTYLSDALLAEGRIGEAMANIDKAMRIAPDGIDALCRKAISLMYGDQDAWRDYPGIIAKIGALVAATHKDKAAAKGARSAGDKPVSRPRGDDALHIGMIIGHAAITDKSELLIGLLSRLDPKRFKVFAYQQYTQTHPATLRLEKEVHHWRGTFNIDDDTLFRIMQNDALDLIVDTCAVQADHRLAVLARGPAPVRVSWLGTPLAAPKGCCDVILSCDDMLDIDRRDGGGVACESLGSSLFAYSGGPTLVTPGSDKTPVARKGFITFGGVLDLARMQSAIPLWADVLRRVKRSRLLLGGGLEQRQLWPLVADAFSQTGLLERISIQDDEEGVSPRGHFLSDIDILLDTPDVNGLGEICDALWMGVPVVALKGDRRASLMGKTILKASGNARWCADDAAQYVDIACALADDRAQLRQLRRGLREQLKKSPLLDVQGFADTLAELFERLARR</sequence>
<dbReference type="PROSITE" id="PS50005">
    <property type="entry name" value="TPR"/>
    <property type="match status" value="3"/>
</dbReference>
<dbReference type="AlphaFoldDB" id="A0A4R3J9A3"/>
<evidence type="ECO:0000256" key="6">
    <source>
        <dbReference type="ARBA" id="ARBA00022737"/>
    </source>
</evidence>
<evidence type="ECO:0000256" key="1">
    <source>
        <dbReference type="ARBA" id="ARBA00004922"/>
    </source>
</evidence>
<feature type="repeat" description="TPR" evidence="8">
    <location>
        <begin position="169"/>
        <end position="202"/>
    </location>
</feature>
<reference evidence="10 11" key="1">
    <citation type="submission" date="2019-03" db="EMBL/GenBank/DDBJ databases">
        <title>Genomic Encyclopedia of Type Strains, Phase IV (KMG-IV): sequencing the most valuable type-strain genomes for metagenomic binning, comparative biology and taxonomic classification.</title>
        <authorList>
            <person name="Goeker M."/>
        </authorList>
    </citation>
    <scope>NUCLEOTIDE SEQUENCE [LARGE SCALE GENOMIC DNA]</scope>
    <source>
        <strain evidence="10 11">DSM 101688</strain>
    </source>
</reference>
<comment type="pathway">
    <text evidence="1">Protein modification; protein glycosylation.</text>
</comment>
<dbReference type="InterPro" id="IPR029489">
    <property type="entry name" value="OGT/SEC/SPY_C"/>
</dbReference>
<dbReference type="GO" id="GO:0097363">
    <property type="term" value="F:protein O-acetylglucosaminyltransferase activity"/>
    <property type="evidence" value="ECO:0007669"/>
    <property type="project" value="UniProtKB-EC"/>
</dbReference>
<dbReference type="InterPro" id="IPR019734">
    <property type="entry name" value="TPR_rpt"/>
</dbReference>
<dbReference type="Pfam" id="PF14559">
    <property type="entry name" value="TPR_19"/>
    <property type="match status" value="1"/>
</dbReference>
<evidence type="ECO:0000256" key="5">
    <source>
        <dbReference type="ARBA" id="ARBA00022679"/>
    </source>
</evidence>
<feature type="repeat" description="TPR" evidence="8">
    <location>
        <begin position="203"/>
        <end position="236"/>
    </location>
</feature>
<dbReference type="Gene3D" id="1.25.40.10">
    <property type="entry name" value="Tetratricopeptide repeat domain"/>
    <property type="match status" value="1"/>
</dbReference>
<dbReference type="EC" id="2.4.1.255" evidence="3"/>
<comment type="caution">
    <text evidence="10">The sequence shown here is derived from an EMBL/GenBank/DDBJ whole genome shotgun (WGS) entry which is preliminary data.</text>
</comment>
<dbReference type="SUPFAM" id="SSF48452">
    <property type="entry name" value="TPR-like"/>
    <property type="match status" value="1"/>
</dbReference>
<evidence type="ECO:0000313" key="11">
    <source>
        <dbReference type="Proteomes" id="UP000295304"/>
    </source>
</evidence>
<dbReference type="Gene3D" id="3.40.50.2000">
    <property type="entry name" value="Glycogen Phosphorylase B"/>
    <property type="match status" value="1"/>
</dbReference>
<keyword evidence="4" id="KW-0328">Glycosyltransferase</keyword>
<dbReference type="PANTHER" id="PTHR44835:SF1">
    <property type="entry name" value="PROTEIN O-GLCNAC TRANSFERASE"/>
    <property type="match status" value="1"/>
</dbReference>
<keyword evidence="6" id="KW-0677">Repeat</keyword>
<gene>
    <name evidence="10" type="ORF">EDD55_106100</name>
</gene>
<dbReference type="PANTHER" id="PTHR44835">
    <property type="entry name" value="UDP-N-ACETYLGLUCOSAMINE--PEPTIDE N-ACETYLGLUCOSAMINYLTRANSFERASE SPINDLY-RELATED"/>
    <property type="match status" value="1"/>
</dbReference>
<evidence type="ECO:0000256" key="4">
    <source>
        <dbReference type="ARBA" id="ARBA00022676"/>
    </source>
</evidence>
<organism evidence="10 11">
    <name type="scientific">Varunaivibrio sulfuroxidans</name>
    <dbReference type="NCBI Taxonomy" id="1773489"/>
    <lineage>
        <taxon>Bacteria</taxon>
        <taxon>Pseudomonadati</taxon>
        <taxon>Pseudomonadota</taxon>
        <taxon>Alphaproteobacteria</taxon>
        <taxon>Rhodospirillales</taxon>
        <taxon>Magnetovibrionaceae</taxon>
        <taxon>Varunaivibrio</taxon>
    </lineage>
</organism>
<dbReference type="Gene3D" id="3.40.50.11380">
    <property type="match status" value="1"/>
</dbReference>
<dbReference type="EMBL" id="SLZW01000006">
    <property type="protein sequence ID" value="TCS62142.1"/>
    <property type="molecule type" value="Genomic_DNA"/>
</dbReference>
<dbReference type="SMART" id="SM00028">
    <property type="entry name" value="TPR"/>
    <property type="match status" value="5"/>
</dbReference>
<comment type="similarity">
    <text evidence="2">Belongs to the glycosyltransferase 41 family. O-GlcNAc transferase subfamily.</text>
</comment>
<keyword evidence="11" id="KW-1185">Reference proteome</keyword>
<dbReference type="OrthoDB" id="146908at2"/>
<dbReference type="Pfam" id="PF13432">
    <property type="entry name" value="TPR_16"/>
    <property type="match status" value="1"/>
</dbReference>
<evidence type="ECO:0000256" key="7">
    <source>
        <dbReference type="ARBA" id="ARBA00022803"/>
    </source>
</evidence>
<evidence type="ECO:0000256" key="2">
    <source>
        <dbReference type="ARBA" id="ARBA00005386"/>
    </source>
</evidence>
<keyword evidence="7 8" id="KW-0802">TPR repeat</keyword>
<dbReference type="Pfam" id="PF13844">
    <property type="entry name" value="Glyco_transf_41"/>
    <property type="match status" value="1"/>
</dbReference>
<evidence type="ECO:0000256" key="3">
    <source>
        <dbReference type="ARBA" id="ARBA00011970"/>
    </source>
</evidence>
<proteinExistence type="inferred from homology"/>
<evidence type="ECO:0000313" key="10">
    <source>
        <dbReference type="EMBL" id="TCS62142.1"/>
    </source>
</evidence>